<dbReference type="InterPro" id="IPR000089">
    <property type="entry name" value="Biotin_lipoyl"/>
</dbReference>
<dbReference type="Gene3D" id="2.40.50.100">
    <property type="match status" value="1"/>
</dbReference>
<evidence type="ECO:0000256" key="7">
    <source>
        <dbReference type="RuleBase" id="RU003423"/>
    </source>
</evidence>
<dbReference type="Gene3D" id="4.10.320.10">
    <property type="entry name" value="E3-binding domain"/>
    <property type="match status" value="1"/>
</dbReference>
<dbReference type="Proteomes" id="UP000008316">
    <property type="component" value="Chromosome 2"/>
</dbReference>
<dbReference type="Pfam" id="PF02817">
    <property type="entry name" value="E3_binding"/>
    <property type="match status" value="1"/>
</dbReference>
<keyword evidence="6 7" id="KW-0012">Acyltransferase</keyword>
<evidence type="ECO:0000313" key="12">
    <source>
        <dbReference type="Proteomes" id="UP000008316"/>
    </source>
</evidence>
<dbReference type="SUPFAM" id="SSF51230">
    <property type="entry name" value="Single hybrid motif"/>
    <property type="match status" value="1"/>
</dbReference>
<feature type="domain" description="Lipoyl-binding" evidence="9">
    <location>
        <begin position="3"/>
        <end position="78"/>
    </location>
</feature>
<evidence type="ECO:0000256" key="4">
    <source>
        <dbReference type="ARBA" id="ARBA00022679"/>
    </source>
</evidence>
<evidence type="ECO:0000256" key="5">
    <source>
        <dbReference type="ARBA" id="ARBA00022823"/>
    </source>
</evidence>
<dbReference type="FunFam" id="3.30.559.10:FF:000007">
    <property type="entry name" value="Dihydrolipoamide acetyltransferase component of pyruvate dehydrogenase complex"/>
    <property type="match status" value="1"/>
</dbReference>
<dbReference type="eggNOG" id="COG0508">
    <property type="taxonomic scope" value="Bacteria"/>
</dbReference>
<dbReference type="AlphaFoldDB" id="F2LII8"/>
<dbReference type="STRING" id="999541.bgla_2g03060"/>
<dbReference type="SUPFAM" id="SSF47005">
    <property type="entry name" value="Peripheral subunit-binding domain of 2-oxo acid dehydrogenase complex"/>
    <property type="match status" value="1"/>
</dbReference>
<dbReference type="CDD" id="cd06849">
    <property type="entry name" value="lipoyl_domain"/>
    <property type="match status" value="1"/>
</dbReference>
<reference evidence="11 12" key="1">
    <citation type="journal article" date="2011" name="J. Bacteriol.">
        <title>Complete genome sequence of Burkholderia gladioli BSR3.</title>
        <authorList>
            <person name="Seo Y.S."/>
            <person name="Lim J."/>
            <person name="Choi B.S."/>
            <person name="Kim H."/>
            <person name="Goo E."/>
            <person name="Lee B."/>
            <person name="Lim J.S."/>
            <person name="Choi I.Y."/>
            <person name="Moon J.S."/>
            <person name="Kim J."/>
            <person name="Hwang I."/>
        </authorList>
    </citation>
    <scope>NUCLEOTIDE SEQUENCE [LARGE SCALE GENOMIC DNA]</scope>
    <source>
        <strain evidence="11 12">BSR3</strain>
    </source>
</reference>
<dbReference type="PANTHER" id="PTHR43178:SF5">
    <property type="entry name" value="LIPOAMIDE ACYLTRANSFERASE COMPONENT OF BRANCHED-CHAIN ALPHA-KETO ACID DEHYDROGENASE COMPLEX, MITOCHONDRIAL"/>
    <property type="match status" value="1"/>
</dbReference>
<proteinExistence type="inferred from homology"/>
<dbReference type="RefSeq" id="WP_013689114.1">
    <property type="nucleotide sequence ID" value="NC_015376.1"/>
</dbReference>
<dbReference type="PANTHER" id="PTHR43178">
    <property type="entry name" value="DIHYDROLIPOAMIDE ACETYLTRANSFERASE COMPONENT OF PYRUVATE DEHYDROGENASE COMPLEX"/>
    <property type="match status" value="1"/>
</dbReference>
<evidence type="ECO:0000256" key="2">
    <source>
        <dbReference type="ARBA" id="ARBA00007317"/>
    </source>
</evidence>
<dbReference type="PROSITE" id="PS51826">
    <property type="entry name" value="PSBD"/>
    <property type="match status" value="1"/>
</dbReference>
<keyword evidence="4 7" id="KW-0808">Transferase</keyword>
<dbReference type="PROSITE" id="PS50968">
    <property type="entry name" value="BIOTINYL_LIPOYL"/>
    <property type="match status" value="1"/>
</dbReference>
<evidence type="ECO:0000256" key="1">
    <source>
        <dbReference type="ARBA" id="ARBA00001938"/>
    </source>
</evidence>
<feature type="compositionally biased region" description="Low complexity" evidence="8">
    <location>
        <begin position="89"/>
        <end position="116"/>
    </location>
</feature>
<dbReference type="EC" id="2.3.1.-" evidence="7"/>
<dbReference type="InterPro" id="IPR001078">
    <property type="entry name" value="2-oxoacid_DH_actylTfrase"/>
</dbReference>
<dbReference type="EMBL" id="CP002600">
    <property type="protein sequence ID" value="AEA62782.1"/>
    <property type="molecule type" value="Genomic_DNA"/>
</dbReference>
<dbReference type="SUPFAM" id="SSF52777">
    <property type="entry name" value="CoA-dependent acyltransferases"/>
    <property type="match status" value="1"/>
</dbReference>
<organism evidence="11 12">
    <name type="scientific">Burkholderia gladioli (strain BSR3)</name>
    <dbReference type="NCBI Taxonomy" id="999541"/>
    <lineage>
        <taxon>Bacteria</taxon>
        <taxon>Pseudomonadati</taxon>
        <taxon>Pseudomonadota</taxon>
        <taxon>Betaproteobacteria</taxon>
        <taxon>Burkholderiales</taxon>
        <taxon>Burkholderiaceae</taxon>
        <taxon>Burkholderia</taxon>
    </lineage>
</organism>
<comment type="subunit">
    <text evidence="3">Forms a 24-polypeptide structural core with octahedral symmetry.</text>
</comment>
<dbReference type="Pfam" id="PF00198">
    <property type="entry name" value="2-oxoacid_dh"/>
    <property type="match status" value="1"/>
</dbReference>
<protein>
    <recommendedName>
        <fullName evidence="7">Dihydrolipoamide acetyltransferase component of pyruvate dehydrogenase complex</fullName>
        <ecNumber evidence="7">2.3.1.-</ecNumber>
    </recommendedName>
</protein>
<evidence type="ECO:0000259" key="9">
    <source>
        <dbReference type="PROSITE" id="PS50968"/>
    </source>
</evidence>
<dbReference type="GO" id="GO:0005737">
    <property type="term" value="C:cytoplasm"/>
    <property type="evidence" value="ECO:0007669"/>
    <property type="project" value="TreeGrafter"/>
</dbReference>
<feature type="domain" description="Peripheral subunit-binding (PSBD)" evidence="10">
    <location>
        <begin position="169"/>
        <end position="206"/>
    </location>
</feature>
<evidence type="ECO:0000259" key="10">
    <source>
        <dbReference type="PROSITE" id="PS51826"/>
    </source>
</evidence>
<dbReference type="InterPro" id="IPR011053">
    <property type="entry name" value="Single_hybrid_motif"/>
</dbReference>
<feature type="compositionally biased region" description="Low complexity" evidence="8">
    <location>
        <begin position="129"/>
        <end position="142"/>
    </location>
</feature>
<comment type="cofactor">
    <cofactor evidence="1 7">
        <name>(R)-lipoate</name>
        <dbReference type="ChEBI" id="CHEBI:83088"/>
    </cofactor>
</comment>
<dbReference type="InterPro" id="IPR003016">
    <property type="entry name" value="2-oxoA_DH_lipoyl-BS"/>
</dbReference>
<keyword evidence="5 7" id="KW-0450">Lipoyl</keyword>
<feature type="compositionally biased region" description="Low complexity" evidence="8">
    <location>
        <begin position="150"/>
        <end position="161"/>
    </location>
</feature>
<dbReference type="InterPro" id="IPR050743">
    <property type="entry name" value="2-oxoacid_DH_E2_comp"/>
</dbReference>
<accession>F2LII8</accession>
<dbReference type="InterPro" id="IPR023213">
    <property type="entry name" value="CAT-like_dom_sf"/>
</dbReference>
<name>F2LII8_BURGS</name>
<dbReference type="GO" id="GO:0031405">
    <property type="term" value="F:lipoic acid binding"/>
    <property type="evidence" value="ECO:0007669"/>
    <property type="project" value="TreeGrafter"/>
</dbReference>
<dbReference type="HOGENOM" id="CLU_016733_10_0_4"/>
<dbReference type="PROSITE" id="PS00189">
    <property type="entry name" value="LIPOYL"/>
    <property type="match status" value="1"/>
</dbReference>
<sequence length="457" mass="48269">MGIHVIKMPDIGEGIAEVELGLWHVQVGDQVKEDQALADVMTDKASVEIPSPVTGTVVALGGKAGDMMVVGSELIRLEVEGSGNHRGEAPATQAAPAKATVDAAATQAAEPAAVEKSASREAPAEAPPRKQAAAEPAGPAEAPGRREAAHSTSSAAAAPVARQPGERPLASPAVRKRAWDLGIELRFVRGSGEAGRILHEDLDAWLQGSGGAAAPAGARAAYAERHDEEAVPVIGLRRKIAEKMQEAKRRIPHFSYVEEIDVTELETLRAELNRRHGETRGKLTMLPFIARAMVVALRDFPQINARYDDEAGVVTRHGAVHLGVATQSKGGLMVPVVRHAEARDVWALAAEVARLAEAARAGKASREELGGSTITLSSLGPLGGVVSTPVINHPEVGIVGVNRIVERPMIRNGLVVARKLMNLSSSFDHRVVDGMDAAEFIQSVRALLEQPALLFVD</sequence>
<evidence type="ECO:0000256" key="3">
    <source>
        <dbReference type="ARBA" id="ARBA00011484"/>
    </source>
</evidence>
<dbReference type="InterPro" id="IPR004167">
    <property type="entry name" value="PSBD"/>
</dbReference>
<dbReference type="Pfam" id="PF00364">
    <property type="entry name" value="Biotin_lipoyl"/>
    <property type="match status" value="1"/>
</dbReference>
<keyword evidence="12" id="KW-1185">Reference proteome</keyword>
<dbReference type="GO" id="GO:0016407">
    <property type="term" value="F:acetyltransferase activity"/>
    <property type="evidence" value="ECO:0007669"/>
    <property type="project" value="TreeGrafter"/>
</dbReference>
<comment type="similarity">
    <text evidence="2 7">Belongs to the 2-oxoacid dehydrogenase family.</text>
</comment>
<evidence type="ECO:0000313" key="11">
    <source>
        <dbReference type="EMBL" id="AEA62782.1"/>
    </source>
</evidence>
<dbReference type="KEGG" id="bgd:bgla_2g03060"/>
<evidence type="ECO:0000256" key="6">
    <source>
        <dbReference type="ARBA" id="ARBA00023315"/>
    </source>
</evidence>
<gene>
    <name evidence="11" type="ordered locus">bgla_2g03060</name>
</gene>
<dbReference type="Gene3D" id="3.30.559.10">
    <property type="entry name" value="Chloramphenicol acetyltransferase-like domain"/>
    <property type="match status" value="1"/>
</dbReference>
<evidence type="ECO:0000256" key="8">
    <source>
        <dbReference type="SAM" id="MobiDB-lite"/>
    </source>
</evidence>
<feature type="region of interest" description="Disordered" evidence="8">
    <location>
        <begin position="83"/>
        <end position="172"/>
    </location>
</feature>
<dbReference type="InterPro" id="IPR036625">
    <property type="entry name" value="E3-bd_dom_sf"/>
</dbReference>